<gene>
    <name evidence="8" type="ORF">D915_008165</name>
</gene>
<dbReference type="EMBL" id="JXXN02003782">
    <property type="protein sequence ID" value="THD21179.1"/>
    <property type="molecule type" value="Genomic_DNA"/>
</dbReference>
<keyword evidence="4 6" id="KW-1133">Transmembrane helix</keyword>
<evidence type="ECO:0000313" key="8">
    <source>
        <dbReference type="EMBL" id="THD21179.1"/>
    </source>
</evidence>
<feature type="transmembrane region" description="Helical" evidence="6">
    <location>
        <begin position="137"/>
        <end position="161"/>
    </location>
</feature>
<evidence type="ECO:0000259" key="7">
    <source>
        <dbReference type="Pfam" id="PF10277"/>
    </source>
</evidence>
<evidence type="ECO:0000256" key="5">
    <source>
        <dbReference type="ARBA" id="ARBA00023136"/>
    </source>
</evidence>
<comment type="subcellular location">
    <subcellularLocation>
        <location evidence="1">Endomembrane system</location>
        <topology evidence="1">Multi-pass membrane protein</topology>
    </subcellularLocation>
</comment>
<evidence type="ECO:0000256" key="3">
    <source>
        <dbReference type="ARBA" id="ARBA00022692"/>
    </source>
</evidence>
<evidence type="ECO:0000256" key="1">
    <source>
        <dbReference type="ARBA" id="ARBA00004127"/>
    </source>
</evidence>
<sequence>MQSFPLHYLPIMFGLLMLATFIISYSISAANGVVSVLFPYISDTGTLAPQSCIFGQLLNLSAFLDHIFGHYFPQLMGAFLIPACLCVYCWYSHQMDRYETMNSPRSHQIFARFALALGLLAAFGLSLVANFQETNVLVVHGIGAFMTFGCGTLYTLLVCHASRKHLNAPPKLCGFRIFLCVISTVAFIFMFVFAILSDPTKHLPPTKWDPKDEGYVYHALSCFCEWLLAFSFLTYFATMVYELRDYCLDPVKVRYRYTDLDQNTAEVFA</sequence>
<feature type="transmembrane region" description="Helical" evidence="6">
    <location>
        <begin position="71"/>
        <end position="91"/>
    </location>
</feature>
<comment type="caution">
    <text evidence="8">The sequence shown here is derived from an EMBL/GenBank/DDBJ whole genome shotgun (WGS) entry which is preliminary data.</text>
</comment>
<feature type="domain" description="CWH43-like N-terminal" evidence="7">
    <location>
        <begin position="6"/>
        <end position="245"/>
    </location>
</feature>
<dbReference type="GO" id="GO:0012505">
    <property type="term" value="C:endomembrane system"/>
    <property type="evidence" value="ECO:0007669"/>
    <property type="project" value="UniProtKB-SubCell"/>
</dbReference>
<dbReference type="PANTHER" id="PTHR21324:SF2">
    <property type="entry name" value="EG:22E5.9 PROTEIN"/>
    <property type="match status" value="1"/>
</dbReference>
<dbReference type="InterPro" id="IPR019402">
    <property type="entry name" value="CWH43_N"/>
</dbReference>
<name>A0A4E0R042_FASHE</name>
<comment type="similarity">
    <text evidence="2">Belongs to the DRAM/TMEM150 family.</text>
</comment>
<proteinExistence type="inferred from homology"/>
<dbReference type="PANTHER" id="PTHR21324">
    <property type="entry name" value="FASTING-INDUCIBLE INTEGRAL MEMBRANE PROTEIN TM6P1-RELATED"/>
    <property type="match status" value="1"/>
</dbReference>
<feature type="transmembrane region" description="Helical" evidence="6">
    <location>
        <begin position="215"/>
        <end position="236"/>
    </location>
</feature>
<feature type="transmembrane region" description="Helical" evidence="6">
    <location>
        <begin position="173"/>
        <end position="195"/>
    </location>
</feature>
<evidence type="ECO:0000256" key="2">
    <source>
        <dbReference type="ARBA" id="ARBA00006565"/>
    </source>
</evidence>
<feature type="transmembrane region" description="Helical" evidence="6">
    <location>
        <begin position="12"/>
        <end position="41"/>
    </location>
</feature>
<organism evidence="8 9">
    <name type="scientific">Fasciola hepatica</name>
    <name type="common">Liver fluke</name>
    <dbReference type="NCBI Taxonomy" id="6192"/>
    <lineage>
        <taxon>Eukaryota</taxon>
        <taxon>Metazoa</taxon>
        <taxon>Spiralia</taxon>
        <taxon>Lophotrochozoa</taxon>
        <taxon>Platyhelminthes</taxon>
        <taxon>Trematoda</taxon>
        <taxon>Digenea</taxon>
        <taxon>Plagiorchiida</taxon>
        <taxon>Echinostomata</taxon>
        <taxon>Echinostomatoidea</taxon>
        <taxon>Fasciolidae</taxon>
        <taxon>Fasciola</taxon>
    </lineage>
</organism>
<dbReference type="AlphaFoldDB" id="A0A4E0R042"/>
<feature type="transmembrane region" description="Helical" evidence="6">
    <location>
        <begin position="112"/>
        <end position="131"/>
    </location>
</feature>
<evidence type="ECO:0000256" key="4">
    <source>
        <dbReference type="ARBA" id="ARBA00022989"/>
    </source>
</evidence>
<keyword evidence="5 6" id="KW-0472">Membrane</keyword>
<accession>A0A4E0R042</accession>
<reference evidence="8" key="1">
    <citation type="submission" date="2019-03" db="EMBL/GenBank/DDBJ databases">
        <title>Improved annotation for the trematode Fasciola hepatica.</title>
        <authorList>
            <person name="Choi Y.-J."/>
            <person name="Martin J."/>
            <person name="Mitreva M."/>
        </authorList>
    </citation>
    <scope>NUCLEOTIDE SEQUENCE [LARGE SCALE GENOMIC DNA]</scope>
</reference>
<dbReference type="Pfam" id="PF10277">
    <property type="entry name" value="Frag1"/>
    <property type="match status" value="1"/>
</dbReference>
<dbReference type="Proteomes" id="UP000230066">
    <property type="component" value="Unassembled WGS sequence"/>
</dbReference>
<protein>
    <submittedName>
        <fullName evidence="8">DNA damage-regulated autophagy modulator protein 1</fullName>
    </submittedName>
</protein>
<evidence type="ECO:0000256" key="6">
    <source>
        <dbReference type="SAM" id="Phobius"/>
    </source>
</evidence>
<evidence type="ECO:0000313" key="9">
    <source>
        <dbReference type="Proteomes" id="UP000230066"/>
    </source>
</evidence>
<keyword evidence="3 6" id="KW-0812">Transmembrane</keyword>
<dbReference type="InterPro" id="IPR050911">
    <property type="entry name" value="DRAM/TMEM150_Autophagy_Mod"/>
</dbReference>
<keyword evidence="9" id="KW-1185">Reference proteome</keyword>